<evidence type="ECO:0000313" key="3">
    <source>
        <dbReference type="Proteomes" id="UP000515873"/>
    </source>
</evidence>
<dbReference type="CDD" id="cd00448">
    <property type="entry name" value="YjgF_YER057c_UK114_family"/>
    <property type="match status" value="1"/>
</dbReference>
<dbReference type="Proteomes" id="UP000515873">
    <property type="component" value="Chromosome"/>
</dbReference>
<dbReference type="RefSeq" id="WP_187058634.1">
    <property type="nucleotide sequence ID" value="NZ_CP060412.1"/>
</dbReference>
<gene>
    <name evidence="2" type="ORF">H8F01_08705</name>
</gene>
<dbReference type="Gene3D" id="3.30.1330.40">
    <property type="entry name" value="RutC-like"/>
    <property type="match status" value="1"/>
</dbReference>
<dbReference type="PANTHER" id="PTHR11803">
    <property type="entry name" value="2-IMINOBUTANOATE/2-IMINOPROPANOATE DEAMINASE RIDA"/>
    <property type="match status" value="1"/>
</dbReference>
<evidence type="ECO:0000313" key="2">
    <source>
        <dbReference type="EMBL" id="QNK03170.1"/>
    </source>
</evidence>
<proteinExistence type="predicted"/>
<name>A0A7G8Q8R2_9GAMM</name>
<reference evidence="2 3" key="1">
    <citation type="submission" date="2020-08" db="EMBL/GenBank/DDBJ databases">
        <title>Dyella sp. G9 isolated from forest soil.</title>
        <authorList>
            <person name="Fu J."/>
            <person name="Qiu L."/>
        </authorList>
    </citation>
    <scope>NUCLEOTIDE SEQUENCE [LARGE SCALE GENOMIC DNA]</scope>
    <source>
        <strain evidence="2 3">G9</strain>
    </source>
</reference>
<evidence type="ECO:0000256" key="1">
    <source>
        <dbReference type="SAM" id="SignalP"/>
    </source>
</evidence>
<accession>A0A7G8Q8R2</accession>
<keyword evidence="1" id="KW-0732">Signal</keyword>
<keyword evidence="3" id="KW-1185">Reference proteome</keyword>
<feature type="signal peptide" evidence="1">
    <location>
        <begin position="1"/>
        <end position="26"/>
    </location>
</feature>
<dbReference type="KEGG" id="dtl:H8F01_08705"/>
<dbReference type="InterPro" id="IPR006175">
    <property type="entry name" value="YjgF/YER057c/UK114"/>
</dbReference>
<feature type="chain" id="PRO_5028941863" evidence="1">
    <location>
        <begin position="27"/>
        <end position="158"/>
    </location>
</feature>
<dbReference type="EMBL" id="CP060412">
    <property type="protein sequence ID" value="QNK03170.1"/>
    <property type="molecule type" value="Genomic_DNA"/>
</dbReference>
<dbReference type="PANTHER" id="PTHR11803:SF39">
    <property type="entry name" value="2-IMINOBUTANOATE_2-IMINOPROPANOATE DEAMINASE"/>
    <property type="match status" value="1"/>
</dbReference>
<dbReference type="GO" id="GO:0019239">
    <property type="term" value="F:deaminase activity"/>
    <property type="evidence" value="ECO:0007669"/>
    <property type="project" value="TreeGrafter"/>
</dbReference>
<protein>
    <submittedName>
        <fullName evidence="2">RidA family protein</fullName>
    </submittedName>
</protein>
<dbReference type="Pfam" id="PF01042">
    <property type="entry name" value="Ribonuc_L-PSP"/>
    <property type="match status" value="1"/>
</dbReference>
<dbReference type="AlphaFoldDB" id="A0A7G8Q8R2"/>
<dbReference type="InterPro" id="IPR035959">
    <property type="entry name" value="RutC-like_sf"/>
</dbReference>
<organism evidence="2 3">
    <name type="scientific">Dyella telluris</name>
    <dbReference type="NCBI Taxonomy" id="2763498"/>
    <lineage>
        <taxon>Bacteria</taxon>
        <taxon>Pseudomonadati</taxon>
        <taxon>Pseudomonadota</taxon>
        <taxon>Gammaproteobacteria</taxon>
        <taxon>Lysobacterales</taxon>
        <taxon>Rhodanobacteraceae</taxon>
        <taxon>Dyella</taxon>
    </lineage>
</organism>
<dbReference type="GO" id="GO:0005829">
    <property type="term" value="C:cytosol"/>
    <property type="evidence" value="ECO:0007669"/>
    <property type="project" value="TreeGrafter"/>
</dbReference>
<dbReference type="SUPFAM" id="SSF55298">
    <property type="entry name" value="YjgF-like"/>
    <property type="match status" value="1"/>
</dbReference>
<sequence length="158" mass="16850">MFRPNVRMLVVAALAYASMGALHVHAAPLQEGVTHYVTGESKFPFSPAVRAGNTVYLSGQIGGDASGLGKDFETQARLAMDNIMSTAKLAGMGPQDLTKCTVMLADMKNWDAFNKIYRTYFQPGKFPARSAFGVTGLALGAQLEVECLGYVTTPAASH</sequence>